<evidence type="ECO:0000256" key="3">
    <source>
        <dbReference type="SAM" id="MobiDB-lite"/>
    </source>
</evidence>
<evidence type="ECO:0000256" key="1">
    <source>
        <dbReference type="ARBA" id="ARBA00023125"/>
    </source>
</evidence>
<feature type="domain" description="HMG box" evidence="4">
    <location>
        <begin position="116"/>
        <end position="197"/>
    </location>
</feature>
<feature type="region of interest" description="Disordered" evidence="3">
    <location>
        <begin position="260"/>
        <end position="281"/>
    </location>
</feature>
<feature type="region of interest" description="Disordered" evidence="3">
    <location>
        <begin position="1"/>
        <end position="29"/>
    </location>
</feature>
<dbReference type="RefSeq" id="XP_002184052.1">
    <property type="nucleotide sequence ID" value="XM_002184016.1"/>
</dbReference>
<proteinExistence type="predicted"/>
<dbReference type="Proteomes" id="UP000000759">
    <property type="component" value="Chromosome 22"/>
</dbReference>
<dbReference type="eggNOG" id="ENOG502SNZC">
    <property type="taxonomic scope" value="Eukaryota"/>
</dbReference>
<dbReference type="SMART" id="SM00398">
    <property type="entry name" value="HMG"/>
    <property type="match status" value="2"/>
</dbReference>
<dbReference type="GeneID" id="7195879"/>
<sequence>MSDKEDDETTKESLPSPDETVDKENDNEIFYDTRDDQSRLFTCVESEEVRTAKTIAQDKMIASSTPTTELEKTMSETLKRKQIHIDRLTNEIVKLKTFLSKRKQTYKRKRKDDGAPTRALSAYNIFIKDRFAKLAKDNEKALKSDDTGAQLRRVPPANLVASTGNAWKELTDDDKAKYEERAKEDRKRYEDQMSEYEPPDKASNRKRNKTGYNMFFSAHVIRLKQTETGVPSERGSVARLVGTAWKQLTPDEKQYYEREADKHNGMHPLRDGEDEEDVAKHDQPEHNYYAPADMHMHMAAGTHPVMHHVPHDPRAGYYPPPHMYPQPPYGHFDYSQHHQRHGGRAAGVYQASYHAHPRHAYEG</sequence>
<dbReference type="KEGG" id="pti:PHATRDRAFT_49362"/>
<accession>B7GAC7</accession>
<feature type="DNA-binding region" description="HMG box" evidence="2">
    <location>
        <begin position="205"/>
        <end position="267"/>
    </location>
</feature>
<gene>
    <name evidence="5" type="ORF">PHATRDRAFT_49362</name>
</gene>
<evidence type="ECO:0000313" key="6">
    <source>
        <dbReference type="Proteomes" id="UP000000759"/>
    </source>
</evidence>
<reference evidence="5 6" key="1">
    <citation type="journal article" date="2008" name="Nature">
        <title>The Phaeodactylum genome reveals the evolutionary history of diatom genomes.</title>
        <authorList>
            <person name="Bowler C."/>
            <person name="Allen A.E."/>
            <person name="Badger J.H."/>
            <person name="Grimwood J."/>
            <person name="Jabbari K."/>
            <person name="Kuo A."/>
            <person name="Maheswari U."/>
            <person name="Martens C."/>
            <person name="Maumus F."/>
            <person name="Otillar R.P."/>
            <person name="Rayko E."/>
            <person name="Salamov A."/>
            <person name="Vandepoele K."/>
            <person name="Beszteri B."/>
            <person name="Gruber A."/>
            <person name="Heijde M."/>
            <person name="Katinka M."/>
            <person name="Mock T."/>
            <person name="Valentin K."/>
            <person name="Verret F."/>
            <person name="Berges J.A."/>
            <person name="Brownlee C."/>
            <person name="Cadoret J.P."/>
            <person name="Chiovitti A."/>
            <person name="Choi C.J."/>
            <person name="Coesel S."/>
            <person name="De Martino A."/>
            <person name="Detter J.C."/>
            <person name="Durkin C."/>
            <person name="Falciatore A."/>
            <person name="Fournet J."/>
            <person name="Haruta M."/>
            <person name="Huysman M.J."/>
            <person name="Jenkins B.D."/>
            <person name="Jiroutova K."/>
            <person name="Jorgensen R.E."/>
            <person name="Joubert Y."/>
            <person name="Kaplan A."/>
            <person name="Kroger N."/>
            <person name="Kroth P.G."/>
            <person name="La Roche J."/>
            <person name="Lindquist E."/>
            <person name="Lommer M."/>
            <person name="Martin-Jezequel V."/>
            <person name="Lopez P.J."/>
            <person name="Lucas S."/>
            <person name="Mangogna M."/>
            <person name="McGinnis K."/>
            <person name="Medlin L.K."/>
            <person name="Montsant A."/>
            <person name="Oudot-Le Secq M.P."/>
            <person name="Napoli C."/>
            <person name="Obornik M."/>
            <person name="Parker M.S."/>
            <person name="Petit J.L."/>
            <person name="Porcel B.M."/>
            <person name="Poulsen N."/>
            <person name="Robison M."/>
            <person name="Rychlewski L."/>
            <person name="Rynearson T.A."/>
            <person name="Schmutz J."/>
            <person name="Shapiro H."/>
            <person name="Siaut M."/>
            <person name="Stanley M."/>
            <person name="Sussman M.R."/>
            <person name="Taylor A.R."/>
            <person name="Vardi A."/>
            <person name="von Dassow P."/>
            <person name="Vyverman W."/>
            <person name="Willis A."/>
            <person name="Wyrwicz L.S."/>
            <person name="Rokhsar D.S."/>
            <person name="Weissenbach J."/>
            <person name="Armbrust E.V."/>
            <person name="Green B.R."/>
            <person name="Van de Peer Y."/>
            <person name="Grigoriev I.V."/>
        </authorList>
    </citation>
    <scope>NUCLEOTIDE SEQUENCE [LARGE SCALE GENOMIC DNA]</scope>
    <source>
        <strain evidence="5 6">CCAP 1055/1</strain>
    </source>
</reference>
<dbReference type="AlphaFoldDB" id="B7GAC7"/>
<dbReference type="SUPFAM" id="SSF47095">
    <property type="entry name" value="HMG-box"/>
    <property type="match status" value="2"/>
</dbReference>
<reference evidence="6" key="2">
    <citation type="submission" date="2008-08" db="EMBL/GenBank/DDBJ databases">
        <authorList>
            <consortium name="Diatom Consortium"/>
            <person name="Grigoriev I."/>
            <person name="Grimwood J."/>
            <person name="Kuo A."/>
            <person name="Otillar R.P."/>
            <person name="Salamov A."/>
            <person name="Detter J.C."/>
            <person name="Lindquist E."/>
            <person name="Shapiro H."/>
            <person name="Lucas S."/>
            <person name="Glavina del Rio T."/>
            <person name="Pitluck S."/>
            <person name="Rokhsar D."/>
            <person name="Bowler C."/>
        </authorList>
    </citation>
    <scope>GENOME REANNOTATION</scope>
    <source>
        <strain evidence="6">CCAP 1055/1</strain>
    </source>
</reference>
<keyword evidence="2" id="KW-0539">Nucleus</keyword>
<dbReference type="Gene3D" id="1.10.30.10">
    <property type="entry name" value="High mobility group box domain"/>
    <property type="match status" value="2"/>
</dbReference>
<keyword evidence="1 2" id="KW-0238">DNA-binding</keyword>
<feature type="region of interest" description="Disordered" evidence="3">
    <location>
        <begin position="180"/>
        <end position="208"/>
    </location>
</feature>
<feature type="compositionally biased region" description="Basic and acidic residues" evidence="3">
    <location>
        <begin position="20"/>
        <end position="29"/>
    </location>
</feature>
<dbReference type="PROSITE" id="PS50118">
    <property type="entry name" value="HMG_BOX_2"/>
    <property type="match status" value="2"/>
</dbReference>
<dbReference type="PaxDb" id="2850-Phatr49362"/>
<feature type="compositionally biased region" description="Basic and acidic residues" evidence="3">
    <location>
        <begin position="260"/>
        <end position="271"/>
    </location>
</feature>
<evidence type="ECO:0000313" key="5">
    <source>
        <dbReference type="EMBL" id="EEC44230.1"/>
    </source>
</evidence>
<dbReference type="InterPro" id="IPR036910">
    <property type="entry name" value="HMG_box_dom_sf"/>
</dbReference>
<dbReference type="OrthoDB" id="1919336at2759"/>
<evidence type="ECO:0000256" key="2">
    <source>
        <dbReference type="PROSITE-ProRule" id="PRU00267"/>
    </source>
</evidence>
<dbReference type="STRING" id="556484.B7GAC7"/>
<dbReference type="Pfam" id="PF00505">
    <property type="entry name" value="HMG_box"/>
    <property type="match status" value="1"/>
</dbReference>
<dbReference type="PANTHER" id="PTHR48112">
    <property type="entry name" value="HIGH MOBILITY GROUP PROTEIN DSP1"/>
    <property type="match status" value="1"/>
</dbReference>
<dbReference type="InParanoid" id="B7GAC7"/>
<protein>
    <recommendedName>
        <fullName evidence="4">HMG box domain-containing protein</fullName>
    </recommendedName>
</protein>
<dbReference type="HOGENOM" id="CLU_748996_0_0_1"/>
<feature type="domain" description="HMG box" evidence="4">
    <location>
        <begin position="205"/>
        <end position="267"/>
    </location>
</feature>
<dbReference type="InterPro" id="IPR050342">
    <property type="entry name" value="HMGB"/>
</dbReference>
<evidence type="ECO:0000259" key="4">
    <source>
        <dbReference type="PROSITE" id="PS50118"/>
    </source>
</evidence>
<dbReference type="GO" id="GO:0005634">
    <property type="term" value="C:nucleus"/>
    <property type="evidence" value="ECO:0007669"/>
    <property type="project" value="UniProtKB-UniRule"/>
</dbReference>
<feature type="compositionally biased region" description="Basic and acidic residues" evidence="3">
    <location>
        <begin position="180"/>
        <end position="191"/>
    </location>
</feature>
<name>B7GAC7_PHATC</name>
<feature type="DNA-binding region" description="HMG box" evidence="2">
    <location>
        <begin position="116"/>
        <end position="197"/>
    </location>
</feature>
<keyword evidence="6" id="KW-1185">Reference proteome</keyword>
<dbReference type="InterPro" id="IPR009071">
    <property type="entry name" value="HMG_box_dom"/>
</dbReference>
<dbReference type="EMBL" id="CM000624">
    <property type="protein sequence ID" value="EEC44230.1"/>
    <property type="molecule type" value="Genomic_DNA"/>
</dbReference>
<dbReference type="GO" id="GO:0003677">
    <property type="term" value="F:DNA binding"/>
    <property type="evidence" value="ECO:0007669"/>
    <property type="project" value="UniProtKB-UniRule"/>
</dbReference>
<organism evidence="5 6">
    <name type="scientific">Phaeodactylum tricornutum (strain CCAP 1055/1)</name>
    <dbReference type="NCBI Taxonomy" id="556484"/>
    <lineage>
        <taxon>Eukaryota</taxon>
        <taxon>Sar</taxon>
        <taxon>Stramenopiles</taxon>
        <taxon>Ochrophyta</taxon>
        <taxon>Bacillariophyta</taxon>
        <taxon>Bacillariophyceae</taxon>
        <taxon>Bacillariophycidae</taxon>
        <taxon>Naviculales</taxon>
        <taxon>Phaeodactylaceae</taxon>
        <taxon>Phaeodactylum</taxon>
    </lineage>
</organism>